<protein>
    <recommendedName>
        <fullName evidence="11">Chitin deacetylase</fullName>
    </recommendedName>
</protein>
<dbReference type="PROSITE" id="PS51782">
    <property type="entry name" value="LYSM"/>
    <property type="match status" value="4"/>
</dbReference>
<evidence type="ECO:0000256" key="4">
    <source>
        <dbReference type="ARBA" id="ARBA00022801"/>
    </source>
</evidence>
<dbReference type="PANTHER" id="PTHR46471">
    <property type="entry name" value="CHITIN DEACETYLASE"/>
    <property type="match status" value="1"/>
</dbReference>
<organism evidence="9 10">
    <name type="scientific">Mortierella isabellina</name>
    <name type="common">Filamentous fungus</name>
    <name type="synonym">Umbelopsis isabellina</name>
    <dbReference type="NCBI Taxonomy" id="91625"/>
    <lineage>
        <taxon>Eukaryota</taxon>
        <taxon>Fungi</taxon>
        <taxon>Fungi incertae sedis</taxon>
        <taxon>Mucoromycota</taxon>
        <taxon>Mucoromycotina</taxon>
        <taxon>Umbelopsidomycetes</taxon>
        <taxon>Umbelopsidales</taxon>
        <taxon>Umbelopsidaceae</taxon>
        <taxon>Umbelopsis</taxon>
    </lineage>
</organism>
<evidence type="ECO:0000313" key="9">
    <source>
        <dbReference type="EMBL" id="KAG2172734.1"/>
    </source>
</evidence>
<proteinExistence type="predicted"/>
<dbReference type="Proteomes" id="UP000654370">
    <property type="component" value="Unassembled WGS sequence"/>
</dbReference>
<dbReference type="Gene3D" id="3.10.350.10">
    <property type="entry name" value="LysM domain"/>
    <property type="match status" value="4"/>
</dbReference>
<evidence type="ECO:0000259" key="8">
    <source>
        <dbReference type="PROSITE" id="PS51782"/>
    </source>
</evidence>
<sequence length="600" mass="63964">MKSNLLPILSFIATVWVAQPVDASIGAHVCTTTYKVKTGDTCPSLATQAGWTESKWKQINVGVSCAPLKVGTSVCQAIKYISTTSTTKTTTAKNLAVSTTTKKTTTTTKKSTTTTKKSTTTTKKTTTTTKKSTTTTKKTTTTTKKPTTTTTTKKTTTTTKAATTTTPATTGCTQYHSVVAGDTCYDIATAAGIAESVLESYNPGINCALLQLGQSVCIAQGSVTATTTTTKTTTKATTATTTATTAVGSSFSCSKSHTIVSGDTCYDIAAAAGITEPVFESYNPGINCGLLQLGQVVCTAGSYVTGTPTKTTTATATATSTLGCTKKHLITNSDLCYTIAQNAGISTDQLLSYNKGLSCNNLKAGTSVCVAVGPGGGLFPIIPIYSCSVKNMFAVTFDDGPYKYTQELVTYLNNNGITATFFINGQNYGNIYDYKDFLIAAYKSGHQIAHHTWSHANISTLTDAQLTLEITKLEDAFLDILGVIPTYFRPPFGEYVDASLNVLQGLGYKVIVWDVDTDDWQLDGTTNYFTKEKNNFINGINGNPDVPGHISLEHDPHQSTVEQLAPWEFAYVKNLGYKATTVSECIGDDPKNWYRTKSLR</sequence>
<dbReference type="PROSITE" id="PS51677">
    <property type="entry name" value="NODB"/>
    <property type="match status" value="1"/>
</dbReference>
<dbReference type="AlphaFoldDB" id="A0A8H7UAP4"/>
<dbReference type="GO" id="GO:0046872">
    <property type="term" value="F:metal ion binding"/>
    <property type="evidence" value="ECO:0007669"/>
    <property type="project" value="UniProtKB-KW"/>
</dbReference>
<dbReference type="EMBL" id="JAEPQZ010000016">
    <property type="protein sequence ID" value="KAG2172734.1"/>
    <property type="molecule type" value="Genomic_DNA"/>
</dbReference>
<feature type="domain" description="LysM" evidence="8">
    <location>
        <begin position="326"/>
        <end position="370"/>
    </location>
</feature>
<evidence type="ECO:0000256" key="2">
    <source>
        <dbReference type="ARBA" id="ARBA00022723"/>
    </source>
</evidence>
<dbReference type="OrthoDB" id="407355at2759"/>
<dbReference type="CDD" id="cd10951">
    <property type="entry name" value="CE4_ClCDA_like"/>
    <property type="match status" value="1"/>
</dbReference>
<feature type="domain" description="LysM" evidence="8">
    <location>
        <begin position="32"/>
        <end position="76"/>
    </location>
</feature>
<evidence type="ECO:0008006" key="11">
    <source>
        <dbReference type="Google" id="ProtNLM"/>
    </source>
</evidence>
<evidence type="ECO:0000256" key="6">
    <source>
        <dbReference type="SAM" id="SignalP"/>
    </source>
</evidence>
<evidence type="ECO:0000256" key="3">
    <source>
        <dbReference type="ARBA" id="ARBA00022729"/>
    </source>
</evidence>
<dbReference type="CDD" id="cd00118">
    <property type="entry name" value="LysM"/>
    <property type="match status" value="3"/>
</dbReference>
<dbReference type="SUPFAM" id="SSF54106">
    <property type="entry name" value="LysM domain"/>
    <property type="match status" value="4"/>
</dbReference>
<keyword evidence="3 6" id="KW-0732">Signal</keyword>
<dbReference type="InterPro" id="IPR011330">
    <property type="entry name" value="Glyco_hydro/deAcase_b/a-brl"/>
</dbReference>
<keyword evidence="4" id="KW-0378">Hydrolase</keyword>
<dbReference type="GO" id="GO:0005975">
    <property type="term" value="P:carbohydrate metabolic process"/>
    <property type="evidence" value="ECO:0007669"/>
    <property type="project" value="InterPro"/>
</dbReference>
<keyword evidence="10" id="KW-1185">Reference proteome</keyword>
<dbReference type="InterPro" id="IPR018392">
    <property type="entry name" value="LysM"/>
</dbReference>
<comment type="caution">
    <text evidence="9">The sequence shown here is derived from an EMBL/GenBank/DDBJ whole genome shotgun (WGS) entry which is preliminary data.</text>
</comment>
<feature type="domain" description="LysM" evidence="8">
    <location>
        <begin position="255"/>
        <end position="299"/>
    </location>
</feature>
<reference evidence="9" key="1">
    <citation type="submission" date="2020-12" db="EMBL/GenBank/DDBJ databases">
        <title>Metabolic potential, ecology and presence of endohyphal bacteria is reflected in genomic diversity of Mucoromycotina.</title>
        <authorList>
            <person name="Muszewska A."/>
            <person name="Okrasinska A."/>
            <person name="Steczkiewicz K."/>
            <person name="Drgas O."/>
            <person name="Orlowska M."/>
            <person name="Perlinska-Lenart U."/>
            <person name="Aleksandrzak-Piekarczyk T."/>
            <person name="Szatraj K."/>
            <person name="Zielenkiewicz U."/>
            <person name="Pilsyk S."/>
            <person name="Malc E."/>
            <person name="Mieczkowski P."/>
            <person name="Kruszewska J.S."/>
            <person name="Biernat P."/>
            <person name="Pawlowska J."/>
        </authorList>
    </citation>
    <scope>NUCLEOTIDE SEQUENCE</scope>
    <source>
        <strain evidence="9">WA0000067209</strain>
    </source>
</reference>
<keyword evidence="5" id="KW-0119">Carbohydrate metabolism</keyword>
<dbReference type="Pfam" id="PF01522">
    <property type="entry name" value="Polysacc_deac_1"/>
    <property type="match status" value="1"/>
</dbReference>
<name>A0A8H7UAP4_MORIS</name>
<gene>
    <name evidence="9" type="ORF">INT43_000081</name>
</gene>
<dbReference type="SUPFAM" id="SSF88713">
    <property type="entry name" value="Glycoside hydrolase/deacetylase"/>
    <property type="match status" value="1"/>
</dbReference>
<evidence type="ECO:0000313" key="10">
    <source>
        <dbReference type="Proteomes" id="UP000654370"/>
    </source>
</evidence>
<feature type="signal peptide" evidence="6">
    <location>
        <begin position="1"/>
        <end position="23"/>
    </location>
</feature>
<evidence type="ECO:0000256" key="5">
    <source>
        <dbReference type="ARBA" id="ARBA00023277"/>
    </source>
</evidence>
<comment type="cofactor">
    <cofactor evidence="1">
        <name>Co(2+)</name>
        <dbReference type="ChEBI" id="CHEBI:48828"/>
    </cofactor>
</comment>
<dbReference type="Pfam" id="PF01476">
    <property type="entry name" value="LysM"/>
    <property type="match status" value="4"/>
</dbReference>
<dbReference type="Gene3D" id="3.20.20.370">
    <property type="entry name" value="Glycoside hydrolase/deacetylase"/>
    <property type="match status" value="1"/>
</dbReference>
<accession>A0A8H7UAP4</accession>
<dbReference type="PANTHER" id="PTHR46471:SF9">
    <property type="entry name" value="CHITIN DEACETYLASE"/>
    <property type="match status" value="1"/>
</dbReference>
<keyword evidence="2" id="KW-0479">Metal-binding</keyword>
<feature type="chain" id="PRO_5034324418" description="Chitin deacetylase" evidence="6">
    <location>
        <begin position="24"/>
        <end position="600"/>
    </location>
</feature>
<evidence type="ECO:0000259" key="7">
    <source>
        <dbReference type="PROSITE" id="PS51677"/>
    </source>
</evidence>
<dbReference type="GO" id="GO:0016810">
    <property type="term" value="F:hydrolase activity, acting on carbon-nitrogen (but not peptide) bonds"/>
    <property type="evidence" value="ECO:0007669"/>
    <property type="project" value="InterPro"/>
</dbReference>
<dbReference type="InterPro" id="IPR036779">
    <property type="entry name" value="LysM_dom_sf"/>
</dbReference>
<evidence type="ECO:0000256" key="1">
    <source>
        <dbReference type="ARBA" id="ARBA00001941"/>
    </source>
</evidence>
<dbReference type="InterPro" id="IPR002509">
    <property type="entry name" value="NODB_dom"/>
</dbReference>
<feature type="domain" description="NodB homology" evidence="7">
    <location>
        <begin position="391"/>
        <end position="585"/>
    </location>
</feature>
<dbReference type="SMART" id="SM00257">
    <property type="entry name" value="LysM"/>
    <property type="match status" value="4"/>
</dbReference>
<feature type="domain" description="LysM" evidence="8">
    <location>
        <begin position="174"/>
        <end position="218"/>
    </location>
</feature>